<dbReference type="PANTHER" id="PTHR42713:SF3">
    <property type="entry name" value="TRANSCRIPTIONAL REGULATORY PROTEIN HPTR"/>
    <property type="match status" value="1"/>
</dbReference>
<dbReference type="InterPro" id="IPR009057">
    <property type="entry name" value="Homeodomain-like_sf"/>
</dbReference>
<organism evidence="11 12">
    <name type="scientific">Paenibacillus hodogayensis</name>
    <dbReference type="NCBI Taxonomy" id="279208"/>
    <lineage>
        <taxon>Bacteria</taxon>
        <taxon>Bacillati</taxon>
        <taxon>Bacillota</taxon>
        <taxon>Bacilli</taxon>
        <taxon>Bacillales</taxon>
        <taxon>Paenibacillaceae</taxon>
        <taxon>Paenibacillus</taxon>
    </lineage>
</organism>
<dbReference type="Gene3D" id="3.40.50.2300">
    <property type="match status" value="1"/>
</dbReference>
<dbReference type="Gene3D" id="1.10.10.60">
    <property type="entry name" value="Homeodomain-like"/>
    <property type="match status" value="2"/>
</dbReference>
<dbReference type="Proteomes" id="UP001589619">
    <property type="component" value="Unassembled WGS sequence"/>
</dbReference>
<feature type="domain" description="Response regulatory" evidence="10">
    <location>
        <begin position="2"/>
        <end position="119"/>
    </location>
</feature>
<dbReference type="Pfam" id="PF12833">
    <property type="entry name" value="HTH_18"/>
    <property type="match status" value="1"/>
</dbReference>
<evidence type="ECO:0000313" key="12">
    <source>
        <dbReference type="Proteomes" id="UP001589619"/>
    </source>
</evidence>
<sequence>MNVMIVDDEPIIRIGLTSLVDWEQHGFRLAGEASDGLEALELFRREPVDIVITDIRMPRMDGLELMREVKAIRDDVGLLVLSCLDDFACVKEAMKLGAQDYILKPTMEPEELVAILGTVRGKLEEERQTKRVLAEWRDRLQQSDAYRLAEALRHYAQTGSGRERLEAELFPPGSGAFAVWIVGDGDSGALPAVDEWDLPDCRAVVKWDDRSWLVLYGFAKSASEKERHDWMYGCARDLFARMKESSPGTADCFVCLGTAMSRLEQFSEALSAYERQLHARFYGTPERFVTNAPEPDGVGTEGALPHVERNDFLRAVSNGNREAAVHWSEMLAETIRRQRPNVAKLRSFLIEMLGLAFGFARQHQHAYGAEEDAALESLNRIRSIPHVDPLCAFVTETARELWAKPLVEGGGSEPVNPFIRKAVRFMREHYGRNIGTVDIADHVKLSRSYLSDLFSKEMGESLSETLTRIRMEEAKRKLRSGEMKVYEIAEAVGFSDPKSFAKTFKRLVGCTPKEFELGK</sequence>
<dbReference type="SMART" id="SM00448">
    <property type="entry name" value="REC"/>
    <property type="match status" value="1"/>
</dbReference>
<keyword evidence="4" id="KW-0902">Two-component regulatory system</keyword>
<accession>A0ABV5W3E2</accession>
<keyword evidence="3 8" id="KW-0597">Phosphoprotein</keyword>
<dbReference type="PRINTS" id="PR00032">
    <property type="entry name" value="HTHARAC"/>
</dbReference>
<dbReference type="PROSITE" id="PS50110">
    <property type="entry name" value="RESPONSE_REGULATORY"/>
    <property type="match status" value="1"/>
</dbReference>
<dbReference type="SUPFAM" id="SSF52172">
    <property type="entry name" value="CheY-like"/>
    <property type="match status" value="1"/>
</dbReference>
<evidence type="ECO:0000256" key="5">
    <source>
        <dbReference type="ARBA" id="ARBA00023015"/>
    </source>
</evidence>
<feature type="modified residue" description="4-aspartylphosphate" evidence="8">
    <location>
        <position position="54"/>
    </location>
</feature>
<dbReference type="SMART" id="SM00342">
    <property type="entry name" value="HTH_ARAC"/>
    <property type="match status" value="1"/>
</dbReference>
<comment type="caution">
    <text evidence="11">The sequence shown here is derived from an EMBL/GenBank/DDBJ whole genome shotgun (WGS) entry which is preliminary data.</text>
</comment>
<evidence type="ECO:0000256" key="8">
    <source>
        <dbReference type="PROSITE-ProRule" id="PRU00169"/>
    </source>
</evidence>
<feature type="domain" description="HTH araC/xylS-type" evidence="9">
    <location>
        <begin position="420"/>
        <end position="518"/>
    </location>
</feature>
<dbReference type="PROSITE" id="PS01124">
    <property type="entry name" value="HTH_ARAC_FAMILY_2"/>
    <property type="match status" value="1"/>
</dbReference>
<evidence type="ECO:0000259" key="9">
    <source>
        <dbReference type="PROSITE" id="PS01124"/>
    </source>
</evidence>
<dbReference type="InterPro" id="IPR051552">
    <property type="entry name" value="HptR"/>
</dbReference>
<evidence type="ECO:0000259" key="10">
    <source>
        <dbReference type="PROSITE" id="PS50110"/>
    </source>
</evidence>
<keyword evidence="6" id="KW-0238">DNA-binding</keyword>
<proteinExistence type="predicted"/>
<keyword evidence="7" id="KW-0804">Transcription</keyword>
<evidence type="ECO:0000256" key="4">
    <source>
        <dbReference type="ARBA" id="ARBA00023012"/>
    </source>
</evidence>
<name>A0ABV5W3E2_9BACL</name>
<dbReference type="PROSITE" id="PS00041">
    <property type="entry name" value="HTH_ARAC_FAMILY_1"/>
    <property type="match status" value="1"/>
</dbReference>
<dbReference type="Pfam" id="PF00072">
    <property type="entry name" value="Response_reg"/>
    <property type="match status" value="1"/>
</dbReference>
<evidence type="ECO:0000256" key="1">
    <source>
        <dbReference type="ARBA" id="ARBA00004496"/>
    </source>
</evidence>
<dbReference type="EMBL" id="JBHMAG010000016">
    <property type="protein sequence ID" value="MFB9754838.1"/>
    <property type="molecule type" value="Genomic_DNA"/>
</dbReference>
<dbReference type="InterPro" id="IPR001789">
    <property type="entry name" value="Sig_transdc_resp-reg_receiver"/>
</dbReference>
<keyword evidence="12" id="KW-1185">Reference proteome</keyword>
<comment type="subcellular location">
    <subcellularLocation>
        <location evidence="1">Cytoplasm</location>
    </subcellularLocation>
</comment>
<dbReference type="InterPro" id="IPR020449">
    <property type="entry name" value="Tscrpt_reg_AraC-type_HTH"/>
</dbReference>
<gene>
    <name evidence="11" type="ORF">ACFFNY_24970</name>
</gene>
<dbReference type="InterPro" id="IPR018062">
    <property type="entry name" value="HTH_AraC-typ_CS"/>
</dbReference>
<dbReference type="InterPro" id="IPR018060">
    <property type="entry name" value="HTH_AraC"/>
</dbReference>
<dbReference type="CDD" id="cd17536">
    <property type="entry name" value="REC_YesN-like"/>
    <property type="match status" value="1"/>
</dbReference>
<protein>
    <submittedName>
        <fullName evidence="11">Response regulator</fullName>
    </submittedName>
</protein>
<evidence type="ECO:0000313" key="11">
    <source>
        <dbReference type="EMBL" id="MFB9754838.1"/>
    </source>
</evidence>
<dbReference type="RefSeq" id="WP_344909782.1">
    <property type="nucleotide sequence ID" value="NZ_BAAAYO010000008.1"/>
</dbReference>
<keyword evidence="2" id="KW-0963">Cytoplasm</keyword>
<evidence type="ECO:0000256" key="7">
    <source>
        <dbReference type="ARBA" id="ARBA00023163"/>
    </source>
</evidence>
<dbReference type="PANTHER" id="PTHR42713">
    <property type="entry name" value="HISTIDINE KINASE-RELATED"/>
    <property type="match status" value="1"/>
</dbReference>
<evidence type="ECO:0000256" key="2">
    <source>
        <dbReference type="ARBA" id="ARBA00022490"/>
    </source>
</evidence>
<reference evidence="11 12" key="1">
    <citation type="submission" date="2024-09" db="EMBL/GenBank/DDBJ databases">
        <authorList>
            <person name="Sun Q."/>
            <person name="Mori K."/>
        </authorList>
    </citation>
    <scope>NUCLEOTIDE SEQUENCE [LARGE SCALE GENOMIC DNA]</scope>
    <source>
        <strain evidence="11 12">JCM 12520</strain>
    </source>
</reference>
<evidence type="ECO:0000256" key="3">
    <source>
        <dbReference type="ARBA" id="ARBA00022553"/>
    </source>
</evidence>
<dbReference type="InterPro" id="IPR011006">
    <property type="entry name" value="CheY-like_superfamily"/>
</dbReference>
<evidence type="ECO:0000256" key="6">
    <source>
        <dbReference type="ARBA" id="ARBA00023125"/>
    </source>
</evidence>
<keyword evidence="5" id="KW-0805">Transcription regulation</keyword>
<dbReference type="SUPFAM" id="SSF46689">
    <property type="entry name" value="Homeodomain-like"/>
    <property type="match status" value="2"/>
</dbReference>